<comment type="caution">
    <text evidence="11">The sequence shown here is derived from an EMBL/GenBank/DDBJ whole genome shotgun (WGS) entry which is preliminary data.</text>
</comment>
<evidence type="ECO:0000256" key="9">
    <source>
        <dbReference type="RuleBase" id="RU003811"/>
    </source>
</evidence>
<dbReference type="NCBIfam" id="TIGR00552">
    <property type="entry name" value="nadE"/>
    <property type="match status" value="1"/>
</dbReference>
<dbReference type="GO" id="GO:0008795">
    <property type="term" value="F:NAD+ synthase activity"/>
    <property type="evidence" value="ECO:0007669"/>
    <property type="project" value="UniProtKB-UniRule"/>
</dbReference>
<evidence type="ECO:0000256" key="7">
    <source>
        <dbReference type="HAMAP-Rule" id="MF_02090"/>
    </source>
</evidence>
<dbReference type="UniPathway" id="UPA00253">
    <property type="reaction ID" value="UER00334"/>
</dbReference>
<feature type="domain" description="CN hydrolase" evidence="10">
    <location>
        <begin position="1"/>
        <end position="264"/>
    </location>
</feature>
<dbReference type="Proteomes" id="UP000503820">
    <property type="component" value="Unassembled WGS sequence"/>
</dbReference>
<dbReference type="GO" id="GO:0009435">
    <property type="term" value="P:NAD+ biosynthetic process"/>
    <property type="evidence" value="ECO:0007669"/>
    <property type="project" value="UniProtKB-UniRule"/>
</dbReference>
<dbReference type="InterPro" id="IPR036526">
    <property type="entry name" value="C-N_Hydrolase_sf"/>
</dbReference>
<evidence type="ECO:0000256" key="8">
    <source>
        <dbReference type="PIRNR" id="PIRNR006630"/>
    </source>
</evidence>
<feature type="active site" description="Nucleophile; for glutaminase activity" evidence="7">
    <location>
        <position position="156"/>
    </location>
</feature>
<dbReference type="SUPFAM" id="SSF52402">
    <property type="entry name" value="Adenine nucleotide alpha hydrolases-like"/>
    <property type="match status" value="1"/>
</dbReference>
<evidence type="ECO:0000256" key="3">
    <source>
        <dbReference type="ARBA" id="ARBA00022598"/>
    </source>
</evidence>
<feature type="binding site" evidence="7">
    <location>
        <position position="415"/>
    </location>
    <ligand>
        <name>deamido-NAD(+)</name>
        <dbReference type="ChEBI" id="CHEBI:58437"/>
        <note>ligand shared between two neighboring subunits</note>
    </ligand>
</feature>
<keyword evidence="12" id="KW-1185">Reference proteome</keyword>
<dbReference type="InterPro" id="IPR003010">
    <property type="entry name" value="C-N_Hydrolase"/>
</dbReference>
<feature type="active site" description="For glutaminase activity" evidence="7">
    <location>
        <position position="120"/>
    </location>
</feature>
<evidence type="ECO:0000256" key="5">
    <source>
        <dbReference type="ARBA" id="ARBA00022840"/>
    </source>
</evidence>
<dbReference type="PANTHER" id="PTHR23090:SF9">
    <property type="entry name" value="GLUTAMINE-DEPENDENT NAD(+) SYNTHETASE"/>
    <property type="match status" value="1"/>
</dbReference>
<comment type="catalytic activity">
    <reaction evidence="7 8">
        <text>deamido-NAD(+) + L-glutamine + ATP + H2O = L-glutamate + AMP + diphosphate + NAD(+) + H(+)</text>
        <dbReference type="Rhea" id="RHEA:24384"/>
        <dbReference type="ChEBI" id="CHEBI:15377"/>
        <dbReference type="ChEBI" id="CHEBI:15378"/>
        <dbReference type="ChEBI" id="CHEBI:29985"/>
        <dbReference type="ChEBI" id="CHEBI:30616"/>
        <dbReference type="ChEBI" id="CHEBI:33019"/>
        <dbReference type="ChEBI" id="CHEBI:57540"/>
        <dbReference type="ChEBI" id="CHEBI:58359"/>
        <dbReference type="ChEBI" id="CHEBI:58437"/>
        <dbReference type="ChEBI" id="CHEBI:456215"/>
        <dbReference type="EC" id="6.3.5.1"/>
    </reaction>
</comment>
<evidence type="ECO:0000313" key="12">
    <source>
        <dbReference type="Proteomes" id="UP000503820"/>
    </source>
</evidence>
<comment type="similarity">
    <text evidence="9">Belongs to the NAD synthetase family.</text>
</comment>
<feature type="binding site" evidence="7">
    <location>
        <position position="200"/>
    </location>
    <ligand>
        <name>L-glutamine</name>
        <dbReference type="ChEBI" id="CHEBI:58359"/>
    </ligand>
</feature>
<organism evidence="11 12">
    <name type="scientific">Desulfovibrio psychrotolerans</name>
    <dbReference type="NCBI Taxonomy" id="415242"/>
    <lineage>
        <taxon>Bacteria</taxon>
        <taxon>Pseudomonadati</taxon>
        <taxon>Thermodesulfobacteriota</taxon>
        <taxon>Desulfovibrionia</taxon>
        <taxon>Desulfovibrionales</taxon>
        <taxon>Desulfovibrionaceae</taxon>
        <taxon>Desulfovibrio</taxon>
    </lineage>
</organism>
<dbReference type="SUPFAM" id="SSF56317">
    <property type="entry name" value="Carbon-nitrogen hydrolase"/>
    <property type="match status" value="1"/>
</dbReference>
<dbReference type="PANTHER" id="PTHR23090">
    <property type="entry name" value="NH 3 /GLUTAMINE-DEPENDENT NAD + SYNTHETASE"/>
    <property type="match status" value="1"/>
</dbReference>
<dbReference type="Pfam" id="PF00795">
    <property type="entry name" value="CN_hydrolase"/>
    <property type="match status" value="1"/>
</dbReference>
<evidence type="ECO:0000256" key="1">
    <source>
        <dbReference type="ARBA" id="ARBA00005188"/>
    </source>
</evidence>
<protein>
    <recommendedName>
        <fullName evidence="7 8">Glutamine-dependent NAD(+) synthetase</fullName>
        <ecNumber evidence="7 8">6.3.5.1</ecNumber>
    </recommendedName>
    <alternativeName>
        <fullName evidence="7 8">NAD(+) synthase [glutamine-hydrolyzing]</fullName>
    </alternativeName>
</protein>
<comment type="pathway">
    <text evidence="1 7 8">Cofactor biosynthesis; NAD(+) biosynthesis; NAD(+) from deamido-NAD(+) (L-Gln route): step 1/1.</text>
</comment>
<dbReference type="CDD" id="cd07570">
    <property type="entry name" value="GAT_Gln-NAD-synth"/>
    <property type="match status" value="1"/>
</dbReference>
<keyword evidence="5 7" id="KW-0067">ATP-binding</keyword>
<dbReference type="GO" id="GO:0003952">
    <property type="term" value="F:NAD+ synthase (glutamine-hydrolyzing) activity"/>
    <property type="evidence" value="ECO:0007669"/>
    <property type="project" value="UniProtKB-UniRule"/>
</dbReference>
<evidence type="ECO:0000256" key="6">
    <source>
        <dbReference type="ARBA" id="ARBA00023027"/>
    </source>
</evidence>
<dbReference type="PIRSF" id="PIRSF006630">
    <property type="entry name" value="NADS_GAT"/>
    <property type="match status" value="1"/>
</dbReference>
<feature type="active site" description="Proton acceptor; for glutaminase activity" evidence="7">
    <location>
        <position position="41"/>
    </location>
</feature>
<dbReference type="InterPro" id="IPR014729">
    <property type="entry name" value="Rossmann-like_a/b/a_fold"/>
</dbReference>
<dbReference type="Gene3D" id="3.60.110.10">
    <property type="entry name" value="Carbon-nitrogen hydrolase"/>
    <property type="match status" value="1"/>
</dbReference>
<evidence type="ECO:0000313" key="11">
    <source>
        <dbReference type="EMBL" id="GFM38409.1"/>
    </source>
</evidence>
<dbReference type="PROSITE" id="PS50263">
    <property type="entry name" value="CN_HYDROLASE"/>
    <property type="match status" value="1"/>
</dbReference>
<feature type="binding site" evidence="7">
    <location>
        <position position="194"/>
    </location>
    <ligand>
        <name>L-glutamine</name>
        <dbReference type="ChEBI" id="CHEBI:58359"/>
    </ligand>
</feature>
<dbReference type="HAMAP" id="MF_02090">
    <property type="entry name" value="NadE_glutamine_dep"/>
    <property type="match status" value="1"/>
</dbReference>
<evidence type="ECO:0000256" key="4">
    <source>
        <dbReference type="ARBA" id="ARBA00022741"/>
    </source>
</evidence>
<feature type="binding site" evidence="7">
    <location>
        <position position="410"/>
    </location>
    <ligand>
        <name>ATP</name>
        <dbReference type="ChEBI" id="CHEBI:30616"/>
    </ligand>
</feature>
<dbReference type="FunFam" id="3.40.50.620:FF:000106">
    <property type="entry name" value="Glutamine-dependent NAD(+) synthetase"/>
    <property type="match status" value="1"/>
</dbReference>
<dbReference type="EMBL" id="BLVP01000036">
    <property type="protein sequence ID" value="GFM38409.1"/>
    <property type="molecule type" value="Genomic_DNA"/>
</dbReference>
<dbReference type="Pfam" id="PF02540">
    <property type="entry name" value="NAD_synthase"/>
    <property type="match status" value="1"/>
</dbReference>
<comment type="function">
    <text evidence="7">Catalyzes the ATP-dependent amidation of deamido-NAD to form NAD. Uses L-glutamine as a nitrogen source.</text>
</comment>
<dbReference type="GO" id="GO:0005737">
    <property type="term" value="C:cytoplasm"/>
    <property type="evidence" value="ECO:0007669"/>
    <property type="project" value="InterPro"/>
</dbReference>
<reference evidence="11 12" key="1">
    <citation type="submission" date="2020-05" db="EMBL/GenBank/DDBJ databases">
        <title>Draft genome sequence of Desulfovibrio psychrotolerans JS1T.</title>
        <authorList>
            <person name="Ueno A."/>
            <person name="Tamazawa S."/>
            <person name="Tamamura S."/>
            <person name="Murakami T."/>
            <person name="Kiyama T."/>
            <person name="Inomata H."/>
            <person name="Amano Y."/>
            <person name="Miyakawa K."/>
            <person name="Tamaki H."/>
            <person name="Naganuma T."/>
            <person name="Kaneko K."/>
        </authorList>
    </citation>
    <scope>NUCLEOTIDE SEQUENCE [LARGE SCALE GENOMIC DNA]</scope>
    <source>
        <strain evidence="11 12">JS1</strain>
    </source>
</reference>
<dbReference type="InterPro" id="IPR022310">
    <property type="entry name" value="NAD/GMP_synthase"/>
</dbReference>
<dbReference type="Gene3D" id="3.40.50.620">
    <property type="entry name" value="HUPs"/>
    <property type="match status" value="1"/>
</dbReference>
<comment type="caution">
    <text evidence="7">Lacks conserved residue(s) required for the propagation of feature annotation.</text>
</comment>
<feature type="binding site" evidence="7">
    <location>
        <position position="126"/>
    </location>
    <ligand>
        <name>L-glutamine</name>
        <dbReference type="ChEBI" id="CHEBI:58359"/>
    </ligand>
</feature>
<feature type="binding site" evidence="7">
    <location>
        <position position="386"/>
    </location>
    <ligand>
        <name>deamido-NAD(+)</name>
        <dbReference type="ChEBI" id="CHEBI:58437"/>
        <note>ligand shared between two neighboring subunits</note>
    </ligand>
</feature>
<keyword evidence="3 7" id="KW-0436">Ligase</keyword>
<dbReference type="NCBIfam" id="NF010588">
    <property type="entry name" value="PRK13981.1"/>
    <property type="match status" value="1"/>
</dbReference>
<evidence type="ECO:0000256" key="2">
    <source>
        <dbReference type="ARBA" id="ARBA00007145"/>
    </source>
</evidence>
<dbReference type="EC" id="6.3.5.1" evidence="7 8"/>
<dbReference type="InterPro" id="IPR014445">
    <property type="entry name" value="Gln-dep_NAD_synthase"/>
</dbReference>
<gene>
    <name evidence="7 11" type="primary">nadE</name>
    <name evidence="11" type="ORF">DSM19430T_30930</name>
</gene>
<feature type="binding site" evidence="7">
    <location>
        <position position="527"/>
    </location>
    <ligand>
        <name>deamido-NAD(+)</name>
        <dbReference type="ChEBI" id="CHEBI:58437"/>
        <note>ligand shared between two neighboring subunits</note>
    </ligand>
</feature>
<dbReference type="GO" id="GO:0004359">
    <property type="term" value="F:glutaminase activity"/>
    <property type="evidence" value="ECO:0007669"/>
    <property type="project" value="InterPro"/>
</dbReference>
<dbReference type="GO" id="GO:0005524">
    <property type="term" value="F:ATP binding"/>
    <property type="evidence" value="ECO:0007669"/>
    <property type="project" value="UniProtKB-UniRule"/>
</dbReference>
<feature type="binding site" evidence="7">
    <location>
        <begin position="303"/>
        <end position="310"/>
    </location>
    <ligand>
        <name>ATP</name>
        <dbReference type="ChEBI" id="CHEBI:30616"/>
    </ligand>
</feature>
<dbReference type="CDD" id="cd00553">
    <property type="entry name" value="NAD_synthase"/>
    <property type="match status" value="1"/>
</dbReference>
<sequence length="569" mass="61073">MRIALLQCNPVVGDVVGNARRIREAVLRAAHDGADLCVTPELAICGYPPRDLLLRENFAQACWIALEELARQLADTGENGFAAPAVLVGTPVRNPHPVGNPVHNSAVLLEGGSVTVVSHKTLLPTYDVFDERRYFEPGKGCGRVVVAGKRVGVTICEDVWNDKHFWKSHRYYDTDPVADLMDGEVDILVNLSASPFSLGKQSVRERMLASLAVRHGVPVAYANQVGGNDDLVFAGKSVVFDAAGKLVARGQGFSEDVVLADPFAGTGTVQADDPAPEAQAWQALVLGTRDYVRKCGFSSVVLGLSGGIDSALTAAIAAEALGPENVLGVLMPSPFSSRGSVDDSLELASRLGIRTRTIPIEPMMHAFEDALAPVFQGRARDVTEENIQSRVRGNLLMAISNKLGAMLLTTGNKSELSVGYCTIYGDMAGGLAVISDVPKTLVWSISRWLNTQEGSERIPQVIIDKVPSAELRPDQKDSDSLPEYDVLDAILKAHVEGRQCRASLLAAGFAVQDVERVLHLVRISEFKRRQAPPGLKITDTAFGTGWRMPVAARVNLPEDTGQAEDAGQA</sequence>
<dbReference type="InterPro" id="IPR003694">
    <property type="entry name" value="NAD_synthase"/>
</dbReference>
<accession>A0A7J0BXH7</accession>
<comment type="similarity">
    <text evidence="2 7 8">In the C-terminal section; belongs to the NAD synthetase family.</text>
</comment>
<name>A0A7J0BXH7_9BACT</name>
<dbReference type="AlphaFoldDB" id="A0A7J0BXH7"/>
<keyword evidence="4 7" id="KW-0547">Nucleotide-binding</keyword>
<keyword evidence="6 7" id="KW-0520">NAD</keyword>
<dbReference type="RefSeq" id="WP_174411017.1">
    <property type="nucleotide sequence ID" value="NZ_BLVP01000036.1"/>
</dbReference>
<proteinExistence type="inferred from homology"/>
<evidence type="ECO:0000259" key="10">
    <source>
        <dbReference type="PROSITE" id="PS50263"/>
    </source>
</evidence>